<protein>
    <submittedName>
        <fullName evidence="2">Uncharacterized protein</fullName>
    </submittedName>
</protein>
<name>A0A1A8WGU3_PLAOA</name>
<evidence type="ECO:0000313" key="3">
    <source>
        <dbReference type="Proteomes" id="UP000078546"/>
    </source>
</evidence>
<evidence type="ECO:0000313" key="2">
    <source>
        <dbReference type="EMBL" id="SBS90426.1"/>
    </source>
</evidence>
<dbReference type="AlphaFoldDB" id="A0A1A8WGU3"/>
<sequence>MEEKCVPTALLDMEKESLCKLSLGMFSSLQHVYGKGKGVGYIVTKGVSTSVCICSRKGGGVKKGTFVNRKDTFINRKHSAGAYGKEEKKLHTPAGGVHLFVYLGIAVLLITIN</sequence>
<accession>A0A1A8WGU3</accession>
<gene>
    <name evidence="2" type="ORF">POVCU1_018290</name>
</gene>
<dbReference type="EMBL" id="FLQV01000338">
    <property type="protein sequence ID" value="SBS90426.1"/>
    <property type="molecule type" value="Genomic_DNA"/>
</dbReference>
<feature type="transmembrane region" description="Helical" evidence="1">
    <location>
        <begin position="94"/>
        <end position="112"/>
    </location>
</feature>
<reference evidence="3" key="1">
    <citation type="submission" date="2016-05" db="EMBL/GenBank/DDBJ databases">
        <authorList>
            <person name="Naeem Raeece"/>
        </authorList>
    </citation>
    <scope>NUCLEOTIDE SEQUENCE [LARGE SCALE GENOMIC DNA]</scope>
</reference>
<keyword evidence="1" id="KW-0472">Membrane</keyword>
<evidence type="ECO:0000256" key="1">
    <source>
        <dbReference type="SAM" id="Phobius"/>
    </source>
</evidence>
<dbReference type="Proteomes" id="UP000078546">
    <property type="component" value="Unassembled WGS sequence"/>
</dbReference>
<keyword evidence="1" id="KW-1133">Transmembrane helix</keyword>
<organism evidence="2 3">
    <name type="scientific">Plasmodium ovale curtisi</name>
    <dbReference type="NCBI Taxonomy" id="864141"/>
    <lineage>
        <taxon>Eukaryota</taxon>
        <taxon>Sar</taxon>
        <taxon>Alveolata</taxon>
        <taxon>Apicomplexa</taxon>
        <taxon>Aconoidasida</taxon>
        <taxon>Haemosporida</taxon>
        <taxon>Plasmodiidae</taxon>
        <taxon>Plasmodium</taxon>
        <taxon>Plasmodium (Plasmodium)</taxon>
    </lineage>
</organism>
<keyword evidence="1" id="KW-0812">Transmembrane</keyword>
<proteinExistence type="predicted"/>